<comment type="caution">
    <text evidence="3">The sequence shown here is derived from an EMBL/GenBank/DDBJ whole genome shotgun (WGS) entry which is preliminary data.</text>
</comment>
<evidence type="ECO:0000313" key="4">
    <source>
        <dbReference type="Proteomes" id="UP000286732"/>
    </source>
</evidence>
<dbReference type="Pfam" id="PF01970">
    <property type="entry name" value="TctA"/>
    <property type="match status" value="1"/>
</dbReference>
<reference evidence="3 4" key="1">
    <citation type="submission" date="2018-06" db="EMBL/GenBank/DDBJ databases">
        <title>Combined omics and stable isotope probing to characterize newly discovered Mariana Back-Arc vent microbial communities.</title>
        <authorList>
            <person name="Trembath-Reichert E."/>
            <person name="Huber J.A."/>
        </authorList>
    </citation>
    <scope>NUCLEOTIDE SEQUENCE [LARGE SCALE GENOMIC DNA]</scope>
    <source>
        <strain evidence="3">MAG 63_2</strain>
    </source>
</reference>
<gene>
    <name evidence="3" type="ORF">DSY98_07155</name>
</gene>
<proteinExistence type="predicted"/>
<evidence type="ECO:0000259" key="2">
    <source>
        <dbReference type="Pfam" id="PF01970"/>
    </source>
</evidence>
<dbReference type="AlphaFoldDB" id="A0A432G5C2"/>
<dbReference type="InterPro" id="IPR002823">
    <property type="entry name" value="DUF112_TM"/>
</dbReference>
<keyword evidence="1" id="KW-0472">Membrane</keyword>
<feature type="transmembrane region" description="Helical" evidence="1">
    <location>
        <begin position="20"/>
        <end position="47"/>
    </location>
</feature>
<keyword evidence="1" id="KW-0812">Transmembrane</keyword>
<sequence length="62" mass="6473">MLDGMLLGLETAFTFQNLFFAALGCFIGTIIGMLPGLGPMSVVAIMIPVSLQIGDPSTTLIL</sequence>
<dbReference type="PANTHER" id="PTHR35342:SF5">
    <property type="entry name" value="TRICARBOXYLIC TRANSPORT PROTEIN"/>
    <property type="match status" value="1"/>
</dbReference>
<keyword evidence="1" id="KW-1133">Transmembrane helix</keyword>
<feature type="non-terminal residue" evidence="3">
    <location>
        <position position="62"/>
    </location>
</feature>
<feature type="domain" description="DUF112" evidence="2">
    <location>
        <begin position="18"/>
        <end position="61"/>
    </location>
</feature>
<organism evidence="3 4">
    <name type="scientific">SAR324 cluster bacterium</name>
    <dbReference type="NCBI Taxonomy" id="2024889"/>
    <lineage>
        <taxon>Bacteria</taxon>
        <taxon>Deltaproteobacteria</taxon>
        <taxon>SAR324 cluster</taxon>
    </lineage>
</organism>
<protein>
    <submittedName>
        <fullName evidence="3">Tripartite tricarboxylate transporter permease</fullName>
    </submittedName>
</protein>
<evidence type="ECO:0000256" key="1">
    <source>
        <dbReference type="SAM" id="Phobius"/>
    </source>
</evidence>
<dbReference type="EMBL" id="QNZM01000282">
    <property type="protein sequence ID" value="RTZ78540.1"/>
    <property type="molecule type" value="Genomic_DNA"/>
</dbReference>
<dbReference type="Proteomes" id="UP000286732">
    <property type="component" value="Unassembled WGS sequence"/>
</dbReference>
<evidence type="ECO:0000313" key="3">
    <source>
        <dbReference type="EMBL" id="RTZ78540.1"/>
    </source>
</evidence>
<dbReference type="PANTHER" id="PTHR35342">
    <property type="entry name" value="TRICARBOXYLIC TRANSPORT PROTEIN"/>
    <property type="match status" value="1"/>
</dbReference>
<name>A0A432G5C2_9DELT</name>
<accession>A0A432G5C2</accession>